<dbReference type="InterPro" id="IPR000182">
    <property type="entry name" value="GNAT_dom"/>
</dbReference>
<evidence type="ECO:0000256" key="1">
    <source>
        <dbReference type="ARBA" id="ARBA00022679"/>
    </source>
</evidence>
<name>A0ABU4BC68_9NOCA</name>
<dbReference type="Proteomes" id="UP001185755">
    <property type="component" value="Unassembled WGS sequence"/>
</dbReference>
<proteinExistence type="predicted"/>
<keyword evidence="1" id="KW-0808">Transferase</keyword>
<evidence type="ECO:0000259" key="2">
    <source>
        <dbReference type="PROSITE" id="PS51186"/>
    </source>
</evidence>
<dbReference type="EMBL" id="JAWLJX010000002">
    <property type="protein sequence ID" value="MDV6261793.1"/>
    <property type="molecule type" value="Genomic_DNA"/>
</dbReference>
<dbReference type="Pfam" id="PF00583">
    <property type="entry name" value="Acetyltransf_1"/>
    <property type="match status" value="1"/>
</dbReference>
<dbReference type="RefSeq" id="WP_317564273.1">
    <property type="nucleotide sequence ID" value="NZ_JAWLJX010000002.1"/>
</dbReference>
<dbReference type="PROSITE" id="PS51186">
    <property type="entry name" value="GNAT"/>
    <property type="match status" value="1"/>
</dbReference>
<keyword evidence="4" id="KW-1185">Reference proteome</keyword>
<dbReference type="PANTHER" id="PTHR13947:SF37">
    <property type="entry name" value="LD18367P"/>
    <property type="match status" value="1"/>
</dbReference>
<dbReference type="InterPro" id="IPR050769">
    <property type="entry name" value="NAT_camello-type"/>
</dbReference>
<sequence length="171" mass="18823">MKPVDVVIRSVDAKDFDDPQKLASIWVRSTALRDGSVEPTRVSSAVEGIRRRSELDGARALVAECSGDTVGFVLCAVQGDLLEIFYLAVDPEMWGRGIATRLLHAVDSHAGSVGCETCELWVIDDNERAIGVYEGAGWLRTDLTQTDAASGRLERRLLRRTPDSRDHARSR</sequence>
<dbReference type="CDD" id="cd04301">
    <property type="entry name" value="NAT_SF"/>
    <property type="match status" value="1"/>
</dbReference>
<accession>A0ABU4BC68</accession>
<gene>
    <name evidence="3" type="ORF">R3P96_10605</name>
</gene>
<protein>
    <submittedName>
        <fullName evidence="3">GNAT family N-acetyltransferase</fullName>
    </submittedName>
</protein>
<evidence type="ECO:0000313" key="3">
    <source>
        <dbReference type="EMBL" id="MDV6261793.1"/>
    </source>
</evidence>
<feature type="domain" description="N-acetyltransferase" evidence="2">
    <location>
        <begin position="6"/>
        <end position="159"/>
    </location>
</feature>
<dbReference type="SUPFAM" id="SSF55729">
    <property type="entry name" value="Acyl-CoA N-acyltransferases (Nat)"/>
    <property type="match status" value="1"/>
</dbReference>
<organism evidence="3 4">
    <name type="scientific">Rhodococcoides yunnanense</name>
    <dbReference type="NCBI Taxonomy" id="278209"/>
    <lineage>
        <taxon>Bacteria</taxon>
        <taxon>Bacillati</taxon>
        <taxon>Actinomycetota</taxon>
        <taxon>Actinomycetes</taxon>
        <taxon>Mycobacteriales</taxon>
        <taxon>Nocardiaceae</taxon>
        <taxon>Rhodococcoides</taxon>
    </lineage>
</organism>
<dbReference type="Gene3D" id="3.40.630.30">
    <property type="match status" value="1"/>
</dbReference>
<dbReference type="InterPro" id="IPR016181">
    <property type="entry name" value="Acyl_CoA_acyltransferase"/>
</dbReference>
<evidence type="ECO:0000313" key="4">
    <source>
        <dbReference type="Proteomes" id="UP001185755"/>
    </source>
</evidence>
<reference evidence="3 4" key="1">
    <citation type="submission" date="2023-10" db="EMBL/GenBank/DDBJ databases">
        <title>Development of a sustainable strategy for remediation of hydrocarbon-contaminated territories based on the waste exchange concept.</title>
        <authorList>
            <person name="Krivoruchko A."/>
        </authorList>
    </citation>
    <scope>NUCLEOTIDE SEQUENCE [LARGE SCALE GENOMIC DNA]</scope>
    <source>
        <strain evidence="3 4">IEGM 1323</strain>
    </source>
</reference>
<comment type="caution">
    <text evidence="3">The sequence shown here is derived from an EMBL/GenBank/DDBJ whole genome shotgun (WGS) entry which is preliminary data.</text>
</comment>
<dbReference type="PANTHER" id="PTHR13947">
    <property type="entry name" value="GNAT FAMILY N-ACETYLTRANSFERASE"/>
    <property type="match status" value="1"/>
</dbReference>